<dbReference type="Pfam" id="PF21821">
    <property type="entry name" value="Dit_like"/>
    <property type="match status" value="1"/>
</dbReference>
<evidence type="ECO:0000313" key="3">
    <source>
        <dbReference type="Proteomes" id="UP000294095"/>
    </source>
</evidence>
<name>A0A481V8D3_9CAUD</name>
<dbReference type="EMBL" id="MK310226">
    <property type="protein sequence ID" value="QBI90028.1"/>
    <property type="molecule type" value="Genomic_DNA"/>
</dbReference>
<reference evidence="3" key="1">
    <citation type="journal article" date="2019" name="Genes (Basel)">
        <title>Halobacterium salinarum virus ChaoS9, a Novel Halovirus Related to PhiH1 and PhiCh1.</title>
        <authorList>
            <person name="Dyall-Smith M."/>
            <person name="Palm P."/>
            <person name="Wanner G."/>
            <person name="Witte A."/>
            <person name="Oesterhelt D."/>
            <person name="Pfeiffer F."/>
        </authorList>
    </citation>
    <scope>NUCLEOTIDE SEQUENCE [LARGE SCALE GENOMIC DNA]</scope>
</reference>
<proteinExistence type="predicted"/>
<protein>
    <recommendedName>
        <fullName evidence="1">Dit-like phage tail protein N-terminal domain-containing protein</fullName>
    </recommendedName>
</protein>
<dbReference type="Proteomes" id="UP000294095">
    <property type="component" value="Segment"/>
</dbReference>
<organism evidence="2 3">
    <name type="scientific">Halobacterium phage ChaoS9</name>
    <dbReference type="NCBI Taxonomy" id="2847105"/>
    <lineage>
        <taxon>Viruses</taxon>
        <taxon>Duplodnaviria</taxon>
        <taxon>Heunggongvirae</taxon>
        <taxon>Uroviricota</taxon>
        <taxon>Caudoviricetes</taxon>
        <taxon>Vertoviridae</taxon>
        <taxon>Chaovirus</taxon>
        <taxon>Chaovirus bigenum</taxon>
        <taxon>Chaovirus ChaoS9</taxon>
    </lineage>
</organism>
<dbReference type="InterPro" id="IPR048494">
    <property type="entry name" value="Dit-like_N"/>
</dbReference>
<gene>
    <name evidence="2" type="ORF">ChaoS9_105</name>
</gene>
<keyword evidence="3" id="KW-1185">Reference proteome</keyword>
<sequence>MVEIVTIGHIVFFGESGVTDASEQGGWNAPEKRVESGFEYDSYIRPEPIEASIEAVVDEQTYNQLERLRERGDPFPASVGQVNLSRAKLTNLSTDNSASRESHYSVTIDIKEIHEARIETAEVSIATEEGAMGSAAAGAEPSIAYGEEAEDNAEDAAGGIVGTLSSVREDLAGIL</sequence>
<accession>A0A481V8D3</accession>
<feature type="domain" description="Dit-like phage tail protein N-terminal" evidence="1">
    <location>
        <begin position="21"/>
        <end position="123"/>
    </location>
</feature>
<evidence type="ECO:0000313" key="2">
    <source>
        <dbReference type="EMBL" id="QBI90028.1"/>
    </source>
</evidence>
<evidence type="ECO:0000259" key="1">
    <source>
        <dbReference type="Pfam" id="PF21821"/>
    </source>
</evidence>